<feature type="transmembrane region" description="Helical" evidence="4">
    <location>
        <begin position="88"/>
        <end position="113"/>
    </location>
</feature>
<dbReference type="SUPFAM" id="SSF160544">
    <property type="entry name" value="EscU C-terminal domain-like"/>
    <property type="match status" value="1"/>
</dbReference>
<feature type="coiled-coil region" evidence="2">
    <location>
        <begin position="427"/>
        <end position="464"/>
    </location>
</feature>
<keyword evidence="2" id="KW-0175">Coiled coil</keyword>
<keyword evidence="4" id="KW-1133">Transmembrane helix</keyword>
<dbReference type="PANTHER" id="PTHR30531:SF14">
    <property type="entry name" value="SURFACE PRESENTATION OF ANTIGENS PROTEIN SPAS"/>
    <property type="match status" value="1"/>
</dbReference>
<comment type="similarity">
    <text evidence="1">Belongs to the type III secretion exporter family.</text>
</comment>
<dbReference type="GO" id="GO:0005886">
    <property type="term" value="C:plasma membrane"/>
    <property type="evidence" value="ECO:0007669"/>
    <property type="project" value="TreeGrafter"/>
</dbReference>
<keyword evidence="6" id="KW-1185">Reference proteome</keyword>
<dbReference type="KEGG" id="red:roselon_01325"/>
<feature type="transmembrane region" description="Helical" evidence="4">
    <location>
        <begin position="34"/>
        <end position="55"/>
    </location>
</feature>
<dbReference type="PRINTS" id="PR00950">
    <property type="entry name" value="TYPE3IMSPROT"/>
</dbReference>
<keyword evidence="5" id="KW-0966">Cell projection</keyword>
<name>W8RRK0_9RHOB</name>
<feature type="region of interest" description="Disordered" evidence="3">
    <location>
        <begin position="314"/>
        <end position="366"/>
    </location>
</feature>
<evidence type="ECO:0000256" key="3">
    <source>
        <dbReference type="SAM" id="MobiDB-lite"/>
    </source>
</evidence>
<feature type="transmembrane region" description="Helical" evidence="4">
    <location>
        <begin position="189"/>
        <end position="214"/>
    </location>
</feature>
<keyword evidence="5" id="KW-0969">Cilium</keyword>
<dbReference type="PANTHER" id="PTHR30531">
    <property type="entry name" value="FLAGELLAR BIOSYNTHETIC PROTEIN FLHB"/>
    <property type="match status" value="1"/>
</dbReference>
<evidence type="ECO:0000256" key="1">
    <source>
        <dbReference type="ARBA" id="ARBA00010690"/>
    </source>
</evidence>
<evidence type="ECO:0000313" key="6">
    <source>
        <dbReference type="Proteomes" id="UP000019593"/>
    </source>
</evidence>
<dbReference type="EMBL" id="CP004372">
    <property type="protein sequence ID" value="AHM03713.1"/>
    <property type="molecule type" value="Genomic_DNA"/>
</dbReference>
<organism evidence="5 6">
    <name type="scientific">Roseicyclus elongatus DSM 19469</name>
    <dbReference type="NCBI Taxonomy" id="1294273"/>
    <lineage>
        <taxon>Bacteria</taxon>
        <taxon>Pseudomonadati</taxon>
        <taxon>Pseudomonadota</taxon>
        <taxon>Alphaproteobacteria</taxon>
        <taxon>Rhodobacterales</taxon>
        <taxon>Roseobacteraceae</taxon>
        <taxon>Roseicyclus</taxon>
    </lineage>
</organism>
<evidence type="ECO:0000313" key="5">
    <source>
        <dbReference type="EMBL" id="AHM03713.1"/>
    </source>
</evidence>
<dbReference type="PATRIC" id="fig|1294273.3.peg.1302"/>
<accession>W8RRK0</accession>
<dbReference type="Proteomes" id="UP000019593">
    <property type="component" value="Chromosome"/>
</dbReference>
<dbReference type="Gene3D" id="6.10.250.2080">
    <property type="match status" value="1"/>
</dbReference>
<reference evidence="5 6" key="1">
    <citation type="submission" date="2013-03" db="EMBL/GenBank/DDBJ databases">
        <authorList>
            <person name="Fiebig A."/>
            <person name="Goeker M."/>
            <person name="Klenk H.-P.P."/>
        </authorList>
    </citation>
    <scope>NUCLEOTIDE SEQUENCE [LARGE SCALE GENOMIC DNA]</scope>
    <source>
        <strain evidence="6">DSM 19469</strain>
    </source>
</reference>
<feature type="compositionally biased region" description="Basic and acidic residues" evidence="3">
    <location>
        <begin position="326"/>
        <end position="335"/>
    </location>
</feature>
<dbReference type="STRING" id="1294273.roselon_01325"/>
<dbReference type="Gene3D" id="3.40.1690.10">
    <property type="entry name" value="secretion proteins EscU"/>
    <property type="match status" value="1"/>
</dbReference>
<dbReference type="eggNOG" id="COG1377">
    <property type="taxonomic scope" value="Bacteria"/>
</dbReference>
<feature type="compositionally biased region" description="Low complexity" evidence="3">
    <location>
        <begin position="349"/>
        <end position="362"/>
    </location>
</feature>
<keyword evidence="4" id="KW-0812">Transmembrane</keyword>
<dbReference type="InterPro" id="IPR006135">
    <property type="entry name" value="T3SS_substrate_exporter"/>
</dbReference>
<evidence type="ECO:0000256" key="2">
    <source>
        <dbReference type="SAM" id="Coils"/>
    </source>
</evidence>
<keyword evidence="4" id="KW-0472">Membrane</keyword>
<feature type="transmembrane region" description="Helical" evidence="4">
    <location>
        <begin position="149"/>
        <end position="169"/>
    </location>
</feature>
<sequence>MSEAEKPADKPHEPTPRKLEDARKKGEIPRSADLNTAVTYGGFLLAGAMLAPWLVQTLGDLMRASLGQADRMAAVILAPGGTTTAAAVIGPVILALGALITVPAGVLLVTLFGQRGLLFSPAKLEPKLSRISPISNAQQKYGAQGLFQFAKSAVKLSVVSLLLALYLWARAEPIMTSIYAAPGQVMLLLGRLVLDFLIAVTGMSAVIGGIDWLWEWQQHQTKNRMSRQELMDEAKTAEGDPHMKQERRQRGQAIAMNRMLGDVPKADVVIVNPTHYAVALQWDRARGGVPICLAKGVDSIAARIRERAAEAGVPIFSDSPDGPRPLCRDRDRGGDRTGPLPGGGGGDPLCGSDASEGAAEGASVKRPDPRLEQLCAVSRLLADCAQAPVTAARTARDIIKGRIEAMAAHRRQLMQSATDPVLAATMLAQAERLRQAQAREMMALARAEARLATAQKAAARAVGRKHALAELQRKDVARHKRHAARRRNYG</sequence>
<dbReference type="InterPro" id="IPR029025">
    <property type="entry name" value="T3SS_substrate_exporter_C"/>
</dbReference>
<keyword evidence="5" id="KW-0282">Flagellum</keyword>
<dbReference type="AlphaFoldDB" id="W8RRK0"/>
<gene>
    <name evidence="5" type="ORF">roselon_01325</name>
</gene>
<dbReference type="Pfam" id="PF01312">
    <property type="entry name" value="Bac_export_2"/>
    <property type="match status" value="1"/>
</dbReference>
<proteinExistence type="inferred from homology"/>
<dbReference type="HOGENOM" id="CLU_556514_0_0_5"/>
<evidence type="ECO:0000256" key="4">
    <source>
        <dbReference type="SAM" id="Phobius"/>
    </source>
</evidence>
<protein>
    <submittedName>
        <fullName evidence="5">Flagellar biosynthesis protein FlhB</fullName>
    </submittedName>
</protein>
<feature type="region of interest" description="Disordered" evidence="3">
    <location>
        <begin position="1"/>
        <end position="26"/>
    </location>
</feature>
<dbReference type="GO" id="GO:0009306">
    <property type="term" value="P:protein secretion"/>
    <property type="evidence" value="ECO:0007669"/>
    <property type="project" value="InterPro"/>
</dbReference>